<keyword evidence="10" id="KW-1185">Reference proteome</keyword>
<evidence type="ECO:0000313" key="10">
    <source>
        <dbReference type="Proteomes" id="UP000272942"/>
    </source>
</evidence>
<dbReference type="GO" id="GO:0004069">
    <property type="term" value="F:L-aspartate:2-oxoglutarate aminotransferase activity"/>
    <property type="evidence" value="ECO:0007669"/>
    <property type="project" value="UniProtKB-EC"/>
</dbReference>
<dbReference type="AlphaFoldDB" id="A0A183AXE4"/>
<evidence type="ECO:0000313" key="9">
    <source>
        <dbReference type="EMBL" id="VDP88752.1"/>
    </source>
</evidence>
<dbReference type="Gene3D" id="3.40.640.10">
    <property type="entry name" value="Type I PLP-dependent aspartate aminotransferase-like (Major domain)"/>
    <property type="match status" value="2"/>
</dbReference>
<dbReference type="Pfam" id="PF00155">
    <property type="entry name" value="Aminotran_1_2"/>
    <property type="match status" value="1"/>
</dbReference>
<dbReference type="InterPro" id="IPR015421">
    <property type="entry name" value="PyrdxlP-dep_Trfase_major"/>
</dbReference>
<dbReference type="EC" id="2.6.1.1" evidence="4"/>
<dbReference type="WBParaSite" id="ECPE_0001166401-mRNA-1">
    <property type="protein sequence ID" value="ECPE_0001166401-mRNA-1"/>
    <property type="gene ID" value="ECPE_0001166401"/>
</dbReference>
<dbReference type="SUPFAM" id="SSF53383">
    <property type="entry name" value="PLP-dependent transferases"/>
    <property type="match status" value="1"/>
</dbReference>
<keyword evidence="7" id="KW-0663">Pyridoxal phosphate</keyword>
<reference evidence="9 10" key="2">
    <citation type="submission" date="2018-11" db="EMBL/GenBank/DDBJ databases">
        <authorList>
            <consortium name="Pathogen Informatics"/>
        </authorList>
    </citation>
    <scope>NUCLEOTIDE SEQUENCE [LARGE SCALE GENOMIC DNA]</scope>
    <source>
        <strain evidence="9 10">Egypt</strain>
    </source>
</reference>
<keyword evidence="6" id="KW-0808">Transferase</keyword>
<dbReference type="Proteomes" id="UP000272942">
    <property type="component" value="Unassembled WGS sequence"/>
</dbReference>
<proteinExistence type="inferred from homology"/>
<evidence type="ECO:0000256" key="2">
    <source>
        <dbReference type="ARBA" id="ARBA00007441"/>
    </source>
</evidence>
<dbReference type="InterPro" id="IPR004839">
    <property type="entry name" value="Aminotransferase_I/II_large"/>
</dbReference>
<dbReference type="InterPro" id="IPR015422">
    <property type="entry name" value="PyrdxlP-dep_Trfase_small"/>
</dbReference>
<comment type="similarity">
    <text evidence="2">Belongs to the class-I pyridoxal-phosphate-dependent aminotransferase family.</text>
</comment>
<evidence type="ECO:0000256" key="5">
    <source>
        <dbReference type="ARBA" id="ARBA00022576"/>
    </source>
</evidence>
<evidence type="ECO:0000256" key="7">
    <source>
        <dbReference type="ARBA" id="ARBA00022898"/>
    </source>
</evidence>
<gene>
    <name evidence="9" type="ORF">ECPE_LOCUS11629</name>
</gene>
<dbReference type="EMBL" id="UZAN01051191">
    <property type="protein sequence ID" value="VDP88752.1"/>
    <property type="molecule type" value="Genomic_DNA"/>
</dbReference>
<dbReference type="PANTHER" id="PTHR11879:SF55">
    <property type="entry name" value="GLUTAMATE OXALOACETATE TRANSAMINASE 1, ISOFORM B"/>
    <property type="match status" value="1"/>
</dbReference>
<dbReference type="GO" id="GO:0005829">
    <property type="term" value="C:cytosol"/>
    <property type="evidence" value="ECO:0007669"/>
    <property type="project" value="TreeGrafter"/>
</dbReference>
<evidence type="ECO:0000256" key="3">
    <source>
        <dbReference type="ARBA" id="ARBA00011738"/>
    </source>
</evidence>
<dbReference type="GO" id="GO:0030170">
    <property type="term" value="F:pyridoxal phosphate binding"/>
    <property type="evidence" value="ECO:0007669"/>
    <property type="project" value="InterPro"/>
</dbReference>
<evidence type="ECO:0000259" key="8">
    <source>
        <dbReference type="Pfam" id="PF00155"/>
    </source>
</evidence>
<comment type="cofactor">
    <cofactor evidence="1">
        <name>pyridoxal 5'-phosphate</name>
        <dbReference type="ChEBI" id="CHEBI:597326"/>
    </cofactor>
</comment>
<feature type="domain" description="Aminotransferase class I/classII large" evidence="8">
    <location>
        <begin position="30"/>
        <end position="237"/>
    </location>
</feature>
<dbReference type="InterPro" id="IPR000796">
    <property type="entry name" value="Asp_trans"/>
</dbReference>
<dbReference type="PRINTS" id="PR00799">
    <property type="entry name" value="TRANSAMINASE"/>
</dbReference>
<keyword evidence="5" id="KW-0032">Aminotransferase</keyword>
<dbReference type="Gene3D" id="3.90.1150.10">
    <property type="entry name" value="Aspartate Aminotransferase, domain 1"/>
    <property type="match status" value="1"/>
</dbReference>
<protein>
    <recommendedName>
        <fullName evidence="4">aspartate transaminase</fullName>
        <ecNumber evidence="4">2.6.1.1</ecNumber>
    </recommendedName>
</protein>
<dbReference type="OrthoDB" id="6752799at2759"/>
<sequence>MHHFLGRPNCAPPIEVFLLSEECRADVDEHKVNLTVGAYRTNEGQPWILPCVKSVELSMAADSNLNKEYLPITGIDGFVSAGMKLLLGEDSPLICSKKVFGLFSNLSFVPGCLYFSSYLGISALVGLEIRTYVYWDPTTRGVCFNGMLKDLGEAPEGSVVILHACAHNPTGMDLDRDQWIKVAEVVKERKLFALFDIAYQGFASGDLDRDAWAVRYFASQGLELLVAQSFSKNFGLYKNLCISSL</sequence>
<organism evidence="11">
    <name type="scientific">Echinostoma caproni</name>
    <dbReference type="NCBI Taxonomy" id="27848"/>
    <lineage>
        <taxon>Eukaryota</taxon>
        <taxon>Metazoa</taxon>
        <taxon>Spiralia</taxon>
        <taxon>Lophotrochozoa</taxon>
        <taxon>Platyhelminthes</taxon>
        <taxon>Trematoda</taxon>
        <taxon>Digenea</taxon>
        <taxon>Plagiorchiida</taxon>
        <taxon>Echinostomata</taxon>
        <taxon>Echinostomatoidea</taxon>
        <taxon>Echinostomatidae</taxon>
        <taxon>Echinostoma</taxon>
    </lineage>
</organism>
<evidence type="ECO:0000256" key="1">
    <source>
        <dbReference type="ARBA" id="ARBA00001933"/>
    </source>
</evidence>
<evidence type="ECO:0000313" key="11">
    <source>
        <dbReference type="WBParaSite" id="ECPE_0001166401-mRNA-1"/>
    </source>
</evidence>
<evidence type="ECO:0000256" key="4">
    <source>
        <dbReference type="ARBA" id="ARBA00012753"/>
    </source>
</evidence>
<comment type="subunit">
    <text evidence="3">Homodimer.</text>
</comment>
<name>A0A183AXE4_9TREM</name>
<accession>A0A183AXE4</accession>
<dbReference type="GO" id="GO:0006532">
    <property type="term" value="P:aspartate biosynthetic process"/>
    <property type="evidence" value="ECO:0007669"/>
    <property type="project" value="TreeGrafter"/>
</dbReference>
<evidence type="ECO:0000256" key="6">
    <source>
        <dbReference type="ARBA" id="ARBA00022679"/>
    </source>
</evidence>
<reference evidence="11" key="1">
    <citation type="submission" date="2016-06" db="UniProtKB">
        <authorList>
            <consortium name="WormBaseParasite"/>
        </authorList>
    </citation>
    <scope>IDENTIFICATION</scope>
</reference>
<dbReference type="InterPro" id="IPR015424">
    <property type="entry name" value="PyrdxlP-dep_Trfase"/>
</dbReference>
<dbReference type="PANTHER" id="PTHR11879">
    <property type="entry name" value="ASPARTATE AMINOTRANSFERASE"/>
    <property type="match status" value="1"/>
</dbReference>